<sequence length="85" mass="9314">MSLLTTAPDPHIYTYLGRRSFDGVVGYFFGNCDGINTAYFPLDPNKNLGSCLGPREAISQSDIFYYMVAEYMAESGVAPNGEDSN</sequence>
<comment type="caution">
    <text evidence="1">The sequence shown here is derived from an EMBL/GenBank/DDBJ whole genome shotgun (WGS) entry which is preliminary data.</text>
</comment>
<keyword evidence="2" id="KW-1185">Reference proteome</keyword>
<dbReference type="Proteomes" id="UP000037696">
    <property type="component" value="Unassembled WGS sequence"/>
</dbReference>
<evidence type="ECO:0000313" key="1">
    <source>
        <dbReference type="EMBL" id="KOS40013.1"/>
    </source>
</evidence>
<dbReference type="AlphaFoldDB" id="A0A0M9WCU3"/>
<gene>
    <name evidence="1" type="ORF">ACN38_g9126</name>
</gene>
<evidence type="ECO:0000313" key="2">
    <source>
        <dbReference type="Proteomes" id="UP000037696"/>
    </source>
</evidence>
<name>A0A0M9WCU3_9EURO</name>
<proteinExistence type="predicted"/>
<organism evidence="1 2">
    <name type="scientific">Penicillium nordicum</name>
    <dbReference type="NCBI Taxonomy" id="229535"/>
    <lineage>
        <taxon>Eukaryota</taxon>
        <taxon>Fungi</taxon>
        <taxon>Dikarya</taxon>
        <taxon>Ascomycota</taxon>
        <taxon>Pezizomycotina</taxon>
        <taxon>Eurotiomycetes</taxon>
        <taxon>Eurotiomycetidae</taxon>
        <taxon>Eurotiales</taxon>
        <taxon>Aspergillaceae</taxon>
        <taxon>Penicillium</taxon>
    </lineage>
</organism>
<accession>A0A0M9WCU3</accession>
<reference evidence="1 2" key="1">
    <citation type="submission" date="2015-08" db="EMBL/GenBank/DDBJ databases">
        <title>Genome sequencing of Penicillium nordicum.</title>
        <authorList>
            <person name="Nguyen H.D."/>
            <person name="Seifert K.A."/>
        </authorList>
    </citation>
    <scope>NUCLEOTIDE SEQUENCE [LARGE SCALE GENOMIC DNA]</scope>
    <source>
        <strain evidence="1 2">DAOMC 185683</strain>
    </source>
</reference>
<dbReference type="EMBL" id="LHQQ01000179">
    <property type="protein sequence ID" value="KOS40013.1"/>
    <property type="molecule type" value="Genomic_DNA"/>
</dbReference>
<protein>
    <submittedName>
        <fullName evidence="1">Uncharacterized protein</fullName>
    </submittedName>
</protein>